<dbReference type="HOGENOM" id="CLU_1803029_0_0_9"/>
<dbReference type="KEGG" id="dru:Desru_1190"/>
<accession>F6DN07</accession>
<proteinExistence type="predicted"/>
<gene>
    <name evidence="1" type="ordered locus">Desru_1190</name>
</gene>
<dbReference type="AlphaFoldDB" id="F6DN07"/>
<dbReference type="RefSeq" id="WP_013841236.1">
    <property type="nucleotide sequence ID" value="NC_015589.1"/>
</dbReference>
<evidence type="ECO:0000313" key="2">
    <source>
        <dbReference type="Proteomes" id="UP000009234"/>
    </source>
</evidence>
<protein>
    <recommendedName>
        <fullName evidence="3">Lipoprotein</fullName>
    </recommendedName>
</protein>
<dbReference type="PROSITE" id="PS51257">
    <property type="entry name" value="PROKAR_LIPOPROTEIN"/>
    <property type="match status" value="1"/>
</dbReference>
<reference evidence="2" key="1">
    <citation type="submission" date="2011-05" db="EMBL/GenBank/DDBJ databases">
        <title>Complete sequence of Desulfotomaculum ruminis DSM 2154.</title>
        <authorList>
            <person name="Lucas S."/>
            <person name="Copeland A."/>
            <person name="Lapidus A."/>
            <person name="Cheng J.-F."/>
            <person name="Goodwin L."/>
            <person name="Pitluck S."/>
            <person name="Lu M."/>
            <person name="Detter J.C."/>
            <person name="Han C."/>
            <person name="Tapia R."/>
            <person name="Land M."/>
            <person name="Hauser L."/>
            <person name="Kyrpides N."/>
            <person name="Ivanova N."/>
            <person name="Mikhailova N."/>
            <person name="Pagani I."/>
            <person name="Stams A.J.M."/>
            <person name="Plugge C.M."/>
            <person name="Muyzer G."/>
            <person name="Kuever J."/>
            <person name="Parshina S.N."/>
            <person name="Ivanova A.E."/>
            <person name="Nazina T.N."/>
            <person name="Brambilla E."/>
            <person name="Spring S."/>
            <person name="Klenk H.-P."/>
            <person name="Woyke T."/>
        </authorList>
    </citation>
    <scope>NUCLEOTIDE SEQUENCE [LARGE SCALE GENOMIC DNA]</scope>
    <source>
        <strain evidence="2">ATCC 23193 / DSM 2154 / NCIB 8452 / DL</strain>
    </source>
</reference>
<evidence type="ECO:0008006" key="3">
    <source>
        <dbReference type="Google" id="ProtNLM"/>
    </source>
</evidence>
<dbReference type="OrthoDB" id="1786908at2"/>
<organism evidence="1 2">
    <name type="scientific">Desulforamulus ruminis (strain ATCC 23193 / DSM 2154 / NCIMB 8452 / DL)</name>
    <name type="common">Desulfotomaculum ruminis</name>
    <dbReference type="NCBI Taxonomy" id="696281"/>
    <lineage>
        <taxon>Bacteria</taxon>
        <taxon>Bacillati</taxon>
        <taxon>Bacillota</taxon>
        <taxon>Clostridia</taxon>
        <taxon>Eubacteriales</taxon>
        <taxon>Peptococcaceae</taxon>
        <taxon>Desulforamulus</taxon>
    </lineage>
</organism>
<keyword evidence="2" id="KW-1185">Reference proteome</keyword>
<dbReference type="EMBL" id="CP002780">
    <property type="protein sequence ID" value="AEG59465.1"/>
    <property type="molecule type" value="Genomic_DNA"/>
</dbReference>
<dbReference type="Proteomes" id="UP000009234">
    <property type="component" value="Chromosome"/>
</dbReference>
<sequence>MKTSKGLALIIMVLLLLLSQGCMTKKAVEQKEPVKMDSIIGKIRLESLVCRKETNWVRVTGAVKNNSEYPVTSVESRITLTGEGEIFDSRLITLALGKRLEPGEVITFDSSFDYGEKEIPELLAEGEIIKLRVLEQPQTANAE</sequence>
<name>F6DN07_DESRL</name>
<evidence type="ECO:0000313" key="1">
    <source>
        <dbReference type="EMBL" id="AEG59465.1"/>
    </source>
</evidence>
<reference evidence="1 2" key="2">
    <citation type="journal article" date="2012" name="Stand. Genomic Sci.">
        <title>Complete genome sequence of the sulfate-reducing firmicute Desulfotomaculum ruminis type strain (DL(T)).</title>
        <authorList>
            <person name="Spring S."/>
            <person name="Visser M."/>
            <person name="Lu M."/>
            <person name="Copeland A."/>
            <person name="Lapidus A."/>
            <person name="Lucas S."/>
            <person name="Cheng J.F."/>
            <person name="Han C."/>
            <person name="Tapia R."/>
            <person name="Goodwin L.A."/>
            <person name="Pitluck S."/>
            <person name="Ivanova N."/>
            <person name="Land M."/>
            <person name="Hauser L."/>
            <person name="Larimer F."/>
            <person name="Rohde M."/>
            <person name="Goker M."/>
            <person name="Detter J.C."/>
            <person name="Kyrpides N.C."/>
            <person name="Woyke T."/>
            <person name="Schaap P.J."/>
            <person name="Plugge C.M."/>
            <person name="Muyzer G."/>
            <person name="Kuever J."/>
            <person name="Pereira I.A."/>
            <person name="Parshina S.N."/>
            <person name="Bernier-Latmani R."/>
            <person name="Stams A.J."/>
            <person name="Klenk H.P."/>
        </authorList>
    </citation>
    <scope>NUCLEOTIDE SEQUENCE [LARGE SCALE GENOMIC DNA]</scope>
    <source>
        <strain evidence="2">ATCC 23193 / DSM 2154 / NCIB 8452 / DL</strain>
    </source>
</reference>